<protein>
    <recommendedName>
        <fullName evidence="7">Thioredoxin-like fold domain-containing protein</fullName>
    </recommendedName>
</protein>
<evidence type="ECO:0000256" key="6">
    <source>
        <dbReference type="SAM" id="Phobius"/>
    </source>
</evidence>
<keyword evidence="2" id="KW-0732">Signal</keyword>
<evidence type="ECO:0000259" key="7">
    <source>
        <dbReference type="Pfam" id="PF13462"/>
    </source>
</evidence>
<dbReference type="Pfam" id="PF13462">
    <property type="entry name" value="Thioredoxin_4"/>
    <property type="match status" value="1"/>
</dbReference>
<evidence type="ECO:0000256" key="2">
    <source>
        <dbReference type="ARBA" id="ARBA00022729"/>
    </source>
</evidence>
<keyword evidence="3" id="KW-0560">Oxidoreductase</keyword>
<proteinExistence type="inferred from homology"/>
<dbReference type="GO" id="GO:0016491">
    <property type="term" value="F:oxidoreductase activity"/>
    <property type="evidence" value="ECO:0007669"/>
    <property type="project" value="UniProtKB-KW"/>
</dbReference>
<keyword evidence="5" id="KW-0676">Redox-active center</keyword>
<dbReference type="SUPFAM" id="SSF52833">
    <property type="entry name" value="Thioredoxin-like"/>
    <property type="match status" value="1"/>
</dbReference>
<dbReference type="InterPro" id="IPR012336">
    <property type="entry name" value="Thioredoxin-like_fold"/>
</dbReference>
<dbReference type="InterPro" id="IPR036249">
    <property type="entry name" value="Thioredoxin-like_sf"/>
</dbReference>
<dbReference type="PANTHER" id="PTHR13887:SF14">
    <property type="entry name" value="DISULFIDE BOND FORMATION PROTEIN D"/>
    <property type="match status" value="1"/>
</dbReference>
<reference evidence="8 9" key="1">
    <citation type="journal article" date="2016" name="Nat. Commun.">
        <title>Thousands of microbial genomes shed light on interconnected biogeochemical processes in an aquifer system.</title>
        <authorList>
            <person name="Anantharaman K."/>
            <person name="Brown C.T."/>
            <person name="Hug L.A."/>
            <person name="Sharon I."/>
            <person name="Castelle C.J."/>
            <person name="Probst A.J."/>
            <person name="Thomas B.C."/>
            <person name="Singh A."/>
            <person name="Wilkins M.J."/>
            <person name="Karaoz U."/>
            <person name="Brodie E.L."/>
            <person name="Williams K.H."/>
            <person name="Hubbard S.S."/>
            <person name="Banfield J.F."/>
        </authorList>
    </citation>
    <scope>NUCLEOTIDE SEQUENCE [LARGE SCALE GENOMIC DNA]</scope>
</reference>
<keyword evidence="6" id="KW-0812">Transmembrane</keyword>
<dbReference type="Gene3D" id="3.40.30.10">
    <property type="entry name" value="Glutaredoxin"/>
    <property type="match status" value="2"/>
</dbReference>
<comment type="caution">
    <text evidence="8">The sequence shown here is derived from an EMBL/GenBank/DDBJ whole genome shotgun (WGS) entry which is preliminary data.</text>
</comment>
<keyword evidence="6" id="KW-0472">Membrane</keyword>
<evidence type="ECO:0000256" key="3">
    <source>
        <dbReference type="ARBA" id="ARBA00023002"/>
    </source>
</evidence>
<evidence type="ECO:0000256" key="4">
    <source>
        <dbReference type="ARBA" id="ARBA00023157"/>
    </source>
</evidence>
<evidence type="ECO:0000313" key="8">
    <source>
        <dbReference type="EMBL" id="OGI87593.1"/>
    </source>
</evidence>
<feature type="domain" description="Thioredoxin-like fold" evidence="7">
    <location>
        <begin position="151"/>
        <end position="237"/>
    </location>
</feature>
<accession>A0A1F6X0E5</accession>
<dbReference type="Proteomes" id="UP000177001">
    <property type="component" value="Unassembled WGS sequence"/>
</dbReference>
<dbReference type="AlphaFoldDB" id="A0A1F6X0E5"/>
<dbReference type="CDD" id="cd02972">
    <property type="entry name" value="DsbA_family"/>
    <property type="match status" value="1"/>
</dbReference>
<dbReference type="EMBL" id="MFUR01000001">
    <property type="protein sequence ID" value="OGI87593.1"/>
    <property type="molecule type" value="Genomic_DNA"/>
</dbReference>
<evidence type="ECO:0000256" key="1">
    <source>
        <dbReference type="ARBA" id="ARBA00005791"/>
    </source>
</evidence>
<organism evidence="8 9">
    <name type="scientific">Candidatus Nomurabacteria bacterium RIFCSPLOWO2_01_FULL_36_16</name>
    <dbReference type="NCBI Taxonomy" id="1801767"/>
    <lineage>
        <taxon>Bacteria</taxon>
        <taxon>Candidatus Nomuraibacteriota</taxon>
    </lineage>
</organism>
<comment type="similarity">
    <text evidence="1">Belongs to the thioredoxin family. DsbA subfamily.</text>
</comment>
<dbReference type="PANTHER" id="PTHR13887">
    <property type="entry name" value="GLUTATHIONE S-TRANSFERASE KAPPA"/>
    <property type="match status" value="1"/>
</dbReference>
<evidence type="ECO:0000313" key="9">
    <source>
        <dbReference type="Proteomes" id="UP000177001"/>
    </source>
</evidence>
<keyword evidence="6" id="KW-1133">Transmembrane helix</keyword>
<feature type="transmembrane region" description="Helical" evidence="6">
    <location>
        <begin position="32"/>
        <end position="49"/>
    </location>
</feature>
<name>A0A1F6X0E5_9BACT</name>
<keyword evidence="4" id="KW-1015">Disulfide bond</keyword>
<sequence>MEEYNIEDKEKNKLTNDSAIINTSANKNQAQIAGAIIIAGILIAGAILIKGNTSPTISTDVSISKTIGLNVKSFNACLLSGKFKDKIQADIDDGVKAGVNGTPSSFILKNNIVVDTIEGAQPFEGVMQKITDALTNDTKSITTEMRAVSLDDHILGNINAKIIIVEYSDLECPFCKVFHETMHQVVEKSNGDVAWVYRHYPIAQLHPKAFREAEATECAFEQKGNDGFWKYTDQLFKITPSNNKFDETKL</sequence>
<gene>
    <name evidence="8" type="ORF">A3A91_01635</name>
</gene>
<evidence type="ECO:0000256" key="5">
    <source>
        <dbReference type="ARBA" id="ARBA00023284"/>
    </source>
</evidence>